<evidence type="ECO:0008006" key="3">
    <source>
        <dbReference type="Google" id="ProtNLM"/>
    </source>
</evidence>
<dbReference type="EMBL" id="CP003178">
    <property type="protein sequence ID" value="AEV99137.1"/>
    <property type="molecule type" value="Genomic_DNA"/>
</dbReference>
<dbReference type="Proteomes" id="UP000005438">
    <property type="component" value="Chromosome"/>
</dbReference>
<gene>
    <name evidence="1" type="ordered locus">Niako_2803</name>
</gene>
<proteinExistence type="predicted"/>
<dbReference type="HOGENOM" id="CLU_1155461_0_0_10"/>
<protein>
    <recommendedName>
        <fullName evidence="3">Lipoprotein</fullName>
    </recommendedName>
</protein>
<dbReference type="AlphaFoldDB" id="G8T9E7"/>
<dbReference type="PROSITE" id="PS51257">
    <property type="entry name" value="PROKAR_LIPOPROTEIN"/>
    <property type="match status" value="1"/>
</dbReference>
<dbReference type="RefSeq" id="WP_014219051.1">
    <property type="nucleotide sequence ID" value="NC_016609.1"/>
</dbReference>
<organism evidence="1 2">
    <name type="scientific">Niastella koreensis (strain DSM 17620 / KACC 11465 / NBRC 106392 / GR20-10)</name>
    <dbReference type="NCBI Taxonomy" id="700598"/>
    <lineage>
        <taxon>Bacteria</taxon>
        <taxon>Pseudomonadati</taxon>
        <taxon>Bacteroidota</taxon>
        <taxon>Chitinophagia</taxon>
        <taxon>Chitinophagales</taxon>
        <taxon>Chitinophagaceae</taxon>
        <taxon>Niastella</taxon>
    </lineage>
</organism>
<dbReference type="OrthoDB" id="662345at2"/>
<accession>G8T9E7</accession>
<dbReference type="KEGG" id="nko:Niako_2803"/>
<evidence type="ECO:0000313" key="1">
    <source>
        <dbReference type="EMBL" id="AEV99137.1"/>
    </source>
</evidence>
<sequence>MKLRILLPVMALTTGIVIFSCSKKDTQTAPAGDTILSTYYPGTSMEVKELSIRTKNGAITDPAVIQDFINRNVSADSRASFFVGMTSVPVPASTQALSFLNDNRVNVNGVNMEITSVKDSVMLVSEYTSTPFPTYATSCGALLSQIPQYTAAYACPTADCATYRRSYPLIMSGASYYAPLLTYAAVTKDCSITASEIPAINTVNPDLNSLLKDGDSVLVQFVKIPLTKKVD</sequence>
<evidence type="ECO:0000313" key="2">
    <source>
        <dbReference type="Proteomes" id="UP000005438"/>
    </source>
</evidence>
<reference evidence="1 2" key="1">
    <citation type="submission" date="2011-12" db="EMBL/GenBank/DDBJ databases">
        <title>The complete genome of Niastella koreensis GR20-10.</title>
        <authorList>
            <consortium name="US DOE Joint Genome Institute (JGI-PGF)"/>
            <person name="Lucas S."/>
            <person name="Han J."/>
            <person name="Lapidus A."/>
            <person name="Bruce D."/>
            <person name="Goodwin L."/>
            <person name="Pitluck S."/>
            <person name="Peters L."/>
            <person name="Kyrpides N."/>
            <person name="Mavromatis K."/>
            <person name="Ivanova N."/>
            <person name="Mikhailova N."/>
            <person name="Davenport K."/>
            <person name="Saunders E."/>
            <person name="Detter J.C."/>
            <person name="Tapia R."/>
            <person name="Han C."/>
            <person name="Land M."/>
            <person name="Hauser L."/>
            <person name="Markowitz V."/>
            <person name="Cheng J.-F."/>
            <person name="Hugenholtz P."/>
            <person name="Woyke T."/>
            <person name="Wu D."/>
            <person name="Tindall B."/>
            <person name="Pomrenke H."/>
            <person name="Brambilla E."/>
            <person name="Klenk H.-P."/>
            <person name="Eisen J.A."/>
        </authorList>
    </citation>
    <scope>NUCLEOTIDE SEQUENCE [LARGE SCALE GENOMIC DNA]</scope>
    <source>
        <strain evidence="2">DSM 17620 / KACC 11465 / NBRC 106392 / GR20-10</strain>
    </source>
</reference>
<name>G8T9E7_NIAKG</name>